<name>A0A2V2N5A5_9EURY</name>
<gene>
    <name evidence="1" type="ORF">DLD82_07190</name>
</gene>
<dbReference type="Gene3D" id="3.90.320.10">
    <property type="match status" value="1"/>
</dbReference>
<keyword evidence="2" id="KW-1185">Reference proteome</keyword>
<evidence type="ECO:0000313" key="2">
    <source>
        <dbReference type="Proteomes" id="UP000245934"/>
    </source>
</evidence>
<accession>A0A2V2N5A5</accession>
<evidence type="ECO:0000313" key="1">
    <source>
        <dbReference type="EMBL" id="PWR74999.1"/>
    </source>
</evidence>
<dbReference type="Proteomes" id="UP000245934">
    <property type="component" value="Unassembled WGS sequence"/>
</dbReference>
<dbReference type="GeneID" id="97611120"/>
<dbReference type="InterPro" id="IPR011604">
    <property type="entry name" value="PDDEXK-like_dom_sf"/>
</dbReference>
<dbReference type="OrthoDB" id="26676at2157"/>
<comment type="caution">
    <text evidence="1">The sequence shown here is derived from an EMBL/GenBank/DDBJ whole genome shotgun (WGS) entry which is preliminary data.</text>
</comment>
<sequence length="232" mass="26688">MTASLSGKKNHPEIAISSLIRAFHCPRQYYFLKNTEWKSSEKYSICKQISVAEKDADEENIWNTICMIHPDISPDKRPFLTSCLQAMITAPVRPWTDLDITVHSNKLHLYGLLDKYDAGTGECTLTRCTPSPKTGCWPEDRIRAAALLLCIWETGNGRPSGIYIEYIPSGIIRYYEPSPRDKRQVLLILRQIQKIENGEFPPKPMKPPCSWCRFEEKCKSHEPRRLSGLFKK</sequence>
<organism evidence="1 2">
    <name type="scientific">Methanospirillum stamsii</name>
    <dbReference type="NCBI Taxonomy" id="1277351"/>
    <lineage>
        <taxon>Archaea</taxon>
        <taxon>Methanobacteriati</taxon>
        <taxon>Methanobacteriota</taxon>
        <taxon>Stenosarchaea group</taxon>
        <taxon>Methanomicrobia</taxon>
        <taxon>Methanomicrobiales</taxon>
        <taxon>Methanospirillaceae</taxon>
        <taxon>Methanospirillum</taxon>
    </lineage>
</organism>
<dbReference type="EMBL" id="QGMZ01000014">
    <property type="protein sequence ID" value="PWR74999.1"/>
    <property type="molecule type" value="Genomic_DNA"/>
</dbReference>
<dbReference type="RefSeq" id="WP_109940432.1">
    <property type="nucleotide sequence ID" value="NZ_CP176366.1"/>
</dbReference>
<evidence type="ECO:0008006" key="3">
    <source>
        <dbReference type="Google" id="ProtNLM"/>
    </source>
</evidence>
<reference evidence="1 2" key="1">
    <citation type="submission" date="2018-05" db="EMBL/GenBank/DDBJ databases">
        <title>Draft genome of Methanospirillum stamsii Pt1.</title>
        <authorList>
            <person name="Dueholm M.S."/>
            <person name="Nielsen P.H."/>
            <person name="Bakmann L.F."/>
            <person name="Otzen D.E."/>
        </authorList>
    </citation>
    <scope>NUCLEOTIDE SEQUENCE [LARGE SCALE GENOMIC DNA]</scope>
    <source>
        <strain evidence="1 2">Pt1</strain>
    </source>
</reference>
<dbReference type="AlphaFoldDB" id="A0A2V2N5A5"/>
<protein>
    <recommendedName>
        <fullName evidence="3">DUF83 domain-containing protein</fullName>
    </recommendedName>
</protein>
<proteinExistence type="predicted"/>